<dbReference type="InterPro" id="IPR053213">
    <property type="entry name" value="RLP29"/>
</dbReference>
<gene>
    <name evidence="8" type="ORF">LUZ63_011944</name>
</gene>
<dbReference type="InterPro" id="IPR003591">
    <property type="entry name" value="Leu-rich_rpt_typical-subtyp"/>
</dbReference>
<evidence type="ECO:0000256" key="2">
    <source>
        <dbReference type="ARBA" id="ARBA00022692"/>
    </source>
</evidence>
<keyword evidence="1" id="KW-0433">Leucine-rich repeat</keyword>
<proteinExistence type="predicted"/>
<evidence type="ECO:0000259" key="7">
    <source>
        <dbReference type="Pfam" id="PF08263"/>
    </source>
</evidence>
<keyword evidence="9" id="KW-1185">Reference proteome</keyword>
<organism evidence="8 9">
    <name type="scientific">Rhynchospora breviuscula</name>
    <dbReference type="NCBI Taxonomy" id="2022672"/>
    <lineage>
        <taxon>Eukaryota</taxon>
        <taxon>Viridiplantae</taxon>
        <taxon>Streptophyta</taxon>
        <taxon>Embryophyta</taxon>
        <taxon>Tracheophyta</taxon>
        <taxon>Spermatophyta</taxon>
        <taxon>Magnoliopsida</taxon>
        <taxon>Liliopsida</taxon>
        <taxon>Poales</taxon>
        <taxon>Cyperaceae</taxon>
        <taxon>Cyperoideae</taxon>
        <taxon>Rhynchosporeae</taxon>
        <taxon>Rhynchospora</taxon>
    </lineage>
</organism>
<dbReference type="Pfam" id="PF08263">
    <property type="entry name" value="LRRNT_2"/>
    <property type="match status" value="1"/>
</dbReference>
<feature type="transmembrane region" description="Helical" evidence="6">
    <location>
        <begin position="6"/>
        <end position="29"/>
    </location>
</feature>
<protein>
    <recommendedName>
        <fullName evidence="7">Leucine-rich repeat-containing N-terminal plant-type domain-containing protein</fullName>
    </recommendedName>
</protein>
<evidence type="ECO:0000313" key="9">
    <source>
        <dbReference type="Proteomes" id="UP001151287"/>
    </source>
</evidence>
<reference evidence="8" key="1">
    <citation type="journal article" date="2022" name="Cell">
        <title>Repeat-based holocentromeres influence genome architecture and karyotype evolution.</title>
        <authorList>
            <person name="Hofstatter P.G."/>
            <person name="Thangavel G."/>
            <person name="Lux T."/>
            <person name="Neumann P."/>
            <person name="Vondrak T."/>
            <person name="Novak P."/>
            <person name="Zhang M."/>
            <person name="Costa L."/>
            <person name="Castellani M."/>
            <person name="Scott A."/>
            <person name="Toegelov H."/>
            <person name="Fuchs J."/>
            <person name="Mata-Sucre Y."/>
            <person name="Dias Y."/>
            <person name="Vanzela A.L.L."/>
            <person name="Huettel B."/>
            <person name="Almeida C.C.S."/>
            <person name="Simkova H."/>
            <person name="Souza G."/>
            <person name="Pedrosa-Harand A."/>
            <person name="Macas J."/>
            <person name="Mayer K.F.X."/>
            <person name="Houben A."/>
            <person name="Marques A."/>
        </authorList>
    </citation>
    <scope>NUCLEOTIDE SEQUENCE</scope>
    <source>
        <strain evidence="8">RhyBre1mFocal</strain>
    </source>
</reference>
<dbReference type="Gene3D" id="3.80.10.10">
    <property type="entry name" value="Ribonuclease Inhibitor"/>
    <property type="match status" value="3"/>
</dbReference>
<evidence type="ECO:0000256" key="5">
    <source>
        <dbReference type="ARBA" id="ARBA00023136"/>
    </source>
</evidence>
<dbReference type="EMBL" id="JAMQYH010000003">
    <property type="protein sequence ID" value="KAJ1695246.1"/>
    <property type="molecule type" value="Genomic_DNA"/>
</dbReference>
<dbReference type="PANTHER" id="PTHR48009">
    <property type="entry name" value="LEUCINE-RICH REPEAT (LRR) FAMILY PROTEIN"/>
    <property type="match status" value="1"/>
</dbReference>
<keyword evidence="3" id="KW-0677">Repeat</keyword>
<keyword evidence="5 6" id="KW-0472">Membrane</keyword>
<dbReference type="SMART" id="SM00369">
    <property type="entry name" value="LRR_TYP"/>
    <property type="match status" value="3"/>
</dbReference>
<dbReference type="AlphaFoldDB" id="A0A9Q0HQX6"/>
<dbReference type="InterPro" id="IPR032675">
    <property type="entry name" value="LRR_dom_sf"/>
</dbReference>
<dbReference type="OrthoDB" id="676979at2759"/>
<keyword evidence="2 6" id="KW-0812">Transmembrane</keyword>
<feature type="domain" description="Leucine-rich repeat-containing N-terminal plant-type" evidence="7">
    <location>
        <begin position="32"/>
        <end position="72"/>
    </location>
</feature>
<evidence type="ECO:0000256" key="4">
    <source>
        <dbReference type="ARBA" id="ARBA00022989"/>
    </source>
</evidence>
<comment type="caution">
    <text evidence="8">The sequence shown here is derived from an EMBL/GenBank/DDBJ whole genome shotgun (WGS) entry which is preliminary data.</text>
</comment>
<keyword evidence="4 6" id="KW-1133">Transmembrane helix</keyword>
<evidence type="ECO:0000256" key="6">
    <source>
        <dbReference type="SAM" id="Phobius"/>
    </source>
</evidence>
<dbReference type="PANTHER" id="PTHR48009:SF10">
    <property type="entry name" value="OS11G0644100 PROTEIN"/>
    <property type="match status" value="1"/>
</dbReference>
<name>A0A9Q0HQX6_9POAL</name>
<sequence>MAPTQLPLYSFLIFSLYIYLSISFASAILHPVDYLTLQSIHRSMSDLPGSKFFSTWDFTTDPCTTFTGISCSGGRIVSLSLGDPRAGSAGLAGTLPASIGRLTALTDLSLVPGRVTGTIPPSIFRLPNLRFLALSSNLLSGRLPDSFSPFLRTIDISSNKLSGFLPASLFHLRDLTTLIMSHNRFVGRLPNQVSSPLIHLDLKNNLLSGQIPSLPSSLQYLSLSSNHLSGQVETSLAKLVNLNYLDLSFNLLSGWIPGAVFSFPIRSLQLQRNSFSGHLNPTSPVREGALLDLSYNQLTGTIPKELSMAGTIYLNSNKFFGEVAGEFVQRLVEGKIRLLYLQHNYLTKMVIKSGAAIPVSTSVCVQDNCMVPPVDLTSCPIRSGRRKTRPAWQCNVWAKG</sequence>
<evidence type="ECO:0000313" key="8">
    <source>
        <dbReference type="EMBL" id="KAJ1695246.1"/>
    </source>
</evidence>
<dbReference type="InterPro" id="IPR001611">
    <property type="entry name" value="Leu-rich_rpt"/>
</dbReference>
<dbReference type="Pfam" id="PF00560">
    <property type="entry name" value="LRR_1"/>
    <property type="match status" value="5"/>
</dbReference>
<evidence type="ECO:0000256" key="3">
    <source>
        <dbReference type="ARBA" id="ARBA00022737"/>
    </source>
</evidence>
<evidence type="ECO:0000256" key="1">
    <source>
        <dbReference type="ARBA" id="ARBA00022614"/>
    </source>
</evidence>
<dbReference type="SUPFAM" id="SSF52058">
    <property type="entry name" value="L domain-like"/>
    <property type="match status" value="1"/>
</dbReference>
<dbReference type="InterPro" id="IPR013210">
    <property type="entry name" value="LRR_N_plant-typ"/>
</dbReference>
<dbReference type="Proteomes" id="UP001151287">
    <property type="component" value="Unassembled WGS sequence"/>
</dbReference>
<accession>A0A9Q0HQX6</accession>